<gene>
    <name evidence="1" type="ORF">AF332_05050</name>
</gene>
<proteinExistence type="predicted"/>
<sequence length="76" mass="8337">MKGEIPLIILTAVSLSTVGAFYYGGAPKETNANEKELVSNEIPQSQKYAEYKDGNTEKFIDSKEIPPTNTIVTKSK</sequence>
<evidence type="ECO:0000313" key="2">
    <source>
        <dbReference type="Proteomes" id="UP000037109"/>
    </source>
</evidence>
<comment type="caution">
    <text evidence="1">The sequence shown here is derived from an EMBL/GenBank/DDBJ whole genome shotgun (WGS) entry which is preliminary data.</text>
</comment>
<organism evidence="1 2">
    <name type="scientific">Sporosarcina globispora</name>
    <name type="common">Bacillus globisporus</name>
    <dbReference type="NCBI Taxonomy" id="1459"/>
    <lineage>
        <taxon>Bacteria</taxon>
        <taxon>Bacillati</taxon>
        <taxon>Bacillota</taxon>
        <taxon>Bacilli</taxon>
        <taxon>Bacillales</taxon>
        <taxon>Caryophanaceae</taxon>
        <taxon>Sporosarcina</taxon>
    </lineage>
</organism>
<dbReference type="RefSeq" id="WP_053433610.1">
    <property type="nucleotide sequence ID" value="NZ_LGUF01000007.1"/>
</dbReference>
<dbReference type="Proteomes" id="UP000037109">
    <property type="component" value="Unassembled WGS sequence"/>
</dbReference>
<keyword evidence="2" id="KW-1185">Reference proteome</keyword>
<protein>
    <submittedName>
        <fullName evidence="1">Uncharacterized protein</fullName>
    </submittedName>
</protein>
<accession>A0A0M0G9N5</accession>
<dbReference type="AlphaFoldDB" id="A0A0M0G9N5"/>
<dbReference type="PATRIC" id="fig|1459.3.peg.1055"/>
<dbReference type="STRING" id="1459.AF332_05050"/>
<name>A0A0M0G9N5_SPOGL</name>
<evidence type="ECO:0000313" key="1">
    <source>
        <dbReference type="EMBL" id="KON86252.1"/>
    </source>
</evidence>
<reference evidence="2" key="1">
    <citation type="submission" date="2015-07" db="EMBL/GenBank/DDBJ databases">
        <title>Fjat-10036 dsm4.</title>
        <authorList>
            <person name="Liu B."/>
            <person name="Wang J."/>
            <person name="Zhu Y."/>
            <person name="Liu G."/>
            <person name="Chen Q."/>
            <person name="Chen Z."/>
            <person name="Lan J."/>
            <person name="Che J."/>
            <person name="Ge C."/>
            <person name="Shi H."/>
            <person name="Pan Z."/>
            <person name="Liu X."/>
        </authorList>
    </citation>
    <scope>NUCLEOTIDE SEQUENCE [LARGE SCALE GENOMIC DNA]</scope>
    <source>
        <strain evidence="2">DSM 4</strain>
    </source>
</reference>
<dbReference type="EMBL" id="LGUF01000007">
    <property type="protein sequence ID" value="KON86252.1"/>
    <property type="molecule type" value="Genomic_DNA"/>
</dbReference>